<dbReference type="OrthoDB" id="1401444at2"/>
<name>A0A327QLV2_9BACT</name>
<feature type="domain" description="Proline dehydrogenase" evidence="2">
    <location>
        <begin position="80"/>
        <end position="388"/>
    </location>
</feature>
<comment type="caution">
    <text evidence="3">The sequence shown here is derived from an EMBL/GenBank/DDBJ whole genome shotgun (WGS) entry which is preliminary data.</text>
</comment>
<keyword evidence="4" id="KW-1185">Reference proteome</keyword>
<reference evidence="3 4" key="1">
    <citation type="submission" date="2018-06" db="EMBL/GenBank/DDBJ databases">
        <title>Genomic Encyclopedia of Archaeal and Bacterial Type Strains, Phase II (KMG-II): from individual species to whole genera.</title>
        <authorList>
            <person name="Goeker M."/>
        </authorList>
    </citation>
    <scope>NUCLEOTIDE SEQUENCE [LARGE SCALE GENOMIC DNA]</scope>
    <source>
        <strain evidence="3 4">DSM 23857</strain>
    </source>
</reference>
<accession>A0A327QLV2</accession>
<dbReference type="InterPro" id="IPR002872">
    <property type="entry name" value="Proline_DH_dom"/>
</dbReference>
<gene>
    <name evidence="3" type="ORF">LX64_02467</name>
</gene>
<sequence length="409" mass="46678">MPTQPKVLFSNTEDAFAYKHDKALQKANFLFSMMGKPWLVNLGTRLTPWALKWHLPVKSIIKQTIFEQFVGGETLSEVGKVVNTLDQYNVQVILDYGAEGKESDEDFERTTNEFLRILDYGASKRNIPFIGIKITGFARFALLEKLNDHVQFYPTTQIDTNILNTEEKQEWERVIARMHKICAHAHTKGVGVLVDAEESWIQNPIDALTLMMMAQFNTQTSIVYNTYQMYRHDRLAFFQQNFQYAQQHNFILAGKIVRGAYMEKERARAITFNYPSPIQPNKAASDKDFDAAIAFGLQHIEQIALIIASHNEQSALQAVEMVQNSPVELQHKHVHFSQLYGMSDHMTFNLAKAGCNASKYLPYGPLQDVVPYLMRRARENSAVAGETSRELGLIKKELQRRKAAASHSN</sequence>
<dbReference type="Proteomes" id="UP000249547">
    <property type="component" value="Unassembled WGS sequence"/>
</dbReference>
<evidence type="ECO:0000256" key="1">
    <source>
        <dbReference type="ARBA" id="ARBA00023002"/>
    </source>
</evidence>
<dbReference type="InterPro" id="IPR029041">
    <property type="entry name" value="FAD-linked_oxidoreductase-like"/>
</dbReference>
<organism evidence="3 4">
    <name type="scientific">Chitinophaga skermanii</name>
    <dbReference type="NCBI Taxonomy" id="331697"/>
    <lineage>
        <taxon>Bacteria</taxon>
        <taxon>Pseudomonadati</taxon>
        <taxon>Bacteroidota</taxon>
        <taxon>Chitinophagia</taxon>
        <taxon>Chitinophagales</taxon>
        <taxon>Chitinophagaceae</taxon>
        <taxon>Chitinophaga</taxon>
    </lineage>
</organism>
<dbReference type="EMBL" id="QLLL01000004">
    <property type="protein sequence ID" value="RAJ05310.1"/>
    <property type="molecule type" value="Genomic_DNA"/>
</dbReference>
<evidence type="ECO:0000259" key="2">
    <source>
        <dbReference type="Pfam" id="PF01619"/>
    </source>
</evidence>
<dbReference type="AlphaFoldDB" id="A0A327QLV2"/>
<dbReference type="Pfam" id="PF01619">
    <property type="entry name" value="Pro_dh"/>
    <property type="match status" value="1"/>
</dbReference>
<keyword evidence="1" id="KW-0560">Oxidoreductase</keyword>
<dbReference type="Gene3D" id="3.20.20.220">
    <property type="match status" value="1"/>
</dbReference>
<dbReference type="RefSeq" id="WP_111597914.1">
    <property type="nucleotide sequence ID" value="NZ_QLLL01000004.1"/>
</dbReference>
<evidence type="ECO:0000313" key="3">
    <source>
        <dbReference type="EMBL" id="RAJ05310.1"/>
    </source>
</evidence>
<dbReference type="SUPFAM" id="SSF51730">
    <property type="entry name" value="FAD-linked oxidoreductase"/>
    <property type="match status" value="1"/>
</dbReference>
<dbReference type="PANTHER" id="PTHR13914">
    <property type="entry name" value="PROLINE OXIDASE"/>
    <property type="match status" value="1"/>
</dbReference>
<protein>
    <submittedName>
        <fullName evidence="3">L-proline dehydrogenase</fullName>
    </submittedName>
</protein>
<dbReference type="GO" id="GO:0071949">
    <property type="term" value="F:FAD binding"/>
    <property type="evidence" value="ECO:0007669"/>
    <property type="project" value="TreeGrafter"/>
</dbReference>
<evidence type="ECO:0000313" key="4">
    <source>
        <dbReference type="Proteomes" id="UP000249547"/>
    </source>
</evidence>
<dbReference type="GO" id="GO:0004657">
    <property type="term" value="F:proline dehydrogenase activity"/>
    <property type="evidence" value="ECO:0007669"/>
    <property type="project" value="InterPro"/>
</dbReference>
<proteinExistence type="predicted"/>
<dbReference type="InterPro" id="IPR015659">
    <property type="entry name" value="Proline_oxidase"/>
</dbReference>
<dbReference type="PANTHER" id="PTHR13914:SF0">
    <property type="entry name" value="PROLINE DEHYDROGENASE 1, MITOCHONDRIAL"/>
    <property type="match status" value="1"/>
</dbReference>
<dbReference type="GO" id="GO:0010133">
    <property type="term" value="P:L-proline catabolic process to L-glutamate"/>
    <property type="evidence" value="ECO:0007669"/>
    <property type="project" value="TreeGrafter"/>
</dbReference>